<evidence type="ECO:0000313" key="1">
    <source>
        <dbReference type="EMBL" id="GAG42522.1"/>
    </source>
</evidence>
<protein>
    <submittedName>
        <fullName evidence="1">Uncharacterized protein</fullName>
    </submittedName>
</protein>
<gene>
    <name evidence="1" type="ORF">S01H1_83020</name>
</gene>
<dbReference type="EMBL" id="BARS01056355">
    <property type="protein sequence ID" value="GAG42522.1"/>
    <property type="molecule type" value="Genomic_DNA"/>
</dbReference>
<reference evidence="1" key="1">
    <citation type="journal article" date="2014" name="Front. Microbiol.">
        <title>High frequency of phylogenetically diverse reductive dehalogenase-homologous genes in deep subseafloor sedimentary metagenomes.</title>
        <authorList>
            <person name="Kawai M."/>
            <person name="Futagami T."/>
            <person name="Toyoda A."/>
            <person name="Takaki Y."/>
            <person name="Nishi S."/>
            <person name="Hori S."/>
            <person name="Arai W."/>
            <person name="Tsubouchi T."/>
            <person name="Morono Y."/>
            <person name="Uchiyama I."/>
            <person name="Ito T."/>
            <person name="Fujiyama A."/>
            <person name="Inagaki F."/>
            <person name="Takami H."/>
        </authorList>
    </citation>
    <scope>NUCLEOTIDE SEQUENCE</scope>
    <source>
        <strain evidence="1">Expedition CK06-06</strain>
    </source>
</reference>
<feature type="non-terminal residue" evidence="1">
    <location>
        <position position="167"/>
    </location>
</feature>
<accession>X0Y5F7</accession>
<comment type="caution">
    <text evidence="1">The sequence shown here is derived from an EMBL/GenBank/DDBJ whole genome shotgun (WGS) entry which is preliminary data.</text>
</comment>
<organism evidence="1">
    <name type="scientific">marine sediment metagenome</name>
    <dbReference type="NCBI Taxonomy" id="412755"/>
    <lineage>
        <taxon>unclassified sequences</taxon>
        <taxon>metagenomes</taxon>
        <taxon>ecological metagenomes</taxon>
    </lineage>
</organism>
<name>X0Y5F7_9ZZZZ</name>
<proteinExistence type="predicted"/>
<sequence>MSEKRLSQLQKYIQKGYEMEKESKKQSECNDPEWCTLKGIMHQMRDHRMYFYQSCFSRSIRNLLKKEIIEVRYYIDSLKVKISEIKILDDNYVITNKKKSIPELAGILVKAVNTHDYEKCMVVIDRIVKISIIQRDREIMHIKKKIIRKQMLQLRDRINARHERHEE</sequence>
<dbReference type="AlphaFoldDB" id="X0Y5F7"/>